<reference evidence="7" key="2">
    <citation type="submission" date="2008-06" db="EMBL/GenBank/DDBJ databases">
        <authorList>
            <person name="Xu D."/>
            <person name="Cote J.-C."/>
        </authorList>
    </citation>
    <scope>NUCLEOTIDE SEQUENCE</scope>
    <source>
        <strain evidence="7">IEBC-T18 001</strain>
    </source>
</reference>
<dbReference type="Pfam" id="PF00669">
    <property type="entry name" value="Flagellin_N"/>
    <property type="match status" value="1"/>
</dbReference>
<keyword evidence="3 4" id="KW-0975">Bacterial flagellum</keyword>
<sequence>MTGITINLEIDFFAYYRFSICRKVNIKKWGFLIMRINTNINSLRTQEYMRQNQSKMSNSMDRLSSGKRINNASDDAAGLAIATRMRARESGLNVAANNTQDGMSLIRTADSAMNSVSNILLRMRDIANQSANGTNTDSNKSALQKEFDELQKQITYIADNTQFNDKNLLKEDSEVKIQTLDSSSSEQQIGINLKAVTLEKLGIDKISIGAGAGAGGAGGTKIEQTDIDAVTKGIADLTKDSKDADVTAIRDAFAKIKGSMDPAEATAIDDALNAFKAGTATVDTVKDIQDALKGATLPKATDAAEKDNALEAVKAIDKALTTVADNRATLGATLNRLDFNVNNLKSQSSSMASAASQIEDADMAKEMSEMTKFKILNEAGISMLSQANQTPQMVSKLLQ</sequence>
<feature type="domain" description="Flagellin N-terminal" evidence="5">
    <location>
        <begin position="36"/>
        <end position="171"/>
    </location>
</feature>
<dbReference type="InterPro" id="IPR001029">
    <property type="entry name" value="Flagellin_N"/>
</dbReference>
<evidence type="ECO:0000259" key="6">
    <source>
        <dbReference type="Pfam" id="PF00700"/>
    </source>
</evidence>
<name>Q2EI54_BACUK</name>
<dbReference type="AlphaFoldDB" id="Q2EI54"/>
<keyword evidence="7" id="KW-0282">Flagellum</keyword>
<keyword evidence="4" id="KW-0964">Secreted</keyword>
<dbReference type="GO" id="GO:0005576">
    <property type="term" value="C:extracellular region"/>
    <property type="evidence" value="ECO:0007669"/>
    <property type="project" value="UniProtKB-SubCell"/>
</dbReference>
<protein>
    <recommendedName>
        <fullName evidence="2 4">Flagellin</fullName>
    </recommendedName>
</protein>
<dbReference type="PANTHER" id="PTHR42792:SF2">
    <property type="entry name" value="FLAGELLIN"/>
    <property type="match status" value="1"/>
</dbReference>
<dbReference type="InterPro" id="IPR046358">
    <property type="entry name" value="Flagellin_C"/>
</dbReference>
<proteinExistence type="inferred from homology"/>
<dbReference type="EMBL" id="DQ377293">
    <property type="protein sequence ID" value="ABD33768.2"/>
    <property type="molecule type" value="Genomic_DNA"/>
</dbReference>
<gene>
    <name evidence="7" type="primary">hag</name>
</gene>
<evidence type="ECO:0000256" key="2">
    <source>
        <dbReference type="ARBA" id="ARBA00020110"/>
    </source>
</evidence>
<dbReference type="InterPro" id="IPR042187">
    <property type="entry name" value="Flagellin_C_sub2"/>
</dbReference>
<comment type="subcellular location">
    <subcellularLocation>
        <location evidence="4">Secreted</location>
    </subcellularLocation>
    <subcellularLocation>
        <location evidence="4">Bacterial flagellum</location>
    </subcellularLocation>
</comment>
<dbReference type="Pfam" id="PF00700">
    <property type="entry name" value="Flagellin_C"/>
    <property type="match status" value="1"/>
</dbReference>
<comment type="similarity">
    <text evidence="1 4">Belongs to the bacterial flagellin family.</text>
</comment>
<dbReference type="Gene3D" id="1.20.1330.10">
    <property type="entry name" value="f41 fragment of flagellin, N-terminal domain"/>
    <property type="match status" value="1"/>
</dbReference>
<evidence type="ECO:0000256" key="3">
    <source>
        <dbReference type="ARBA" id="ARBA00023143"/>
    </source>
</evidence>
<evidence type="ECO:0000313" key="7">
    <source>
        <dbReference type="EMBL" id="ABD33768.2"/>
    </source>
</evidence>
<reference evidence="7" key="1">
    <citation type="journal article" date="2006" name="Appl. Environ. Microbiol.">
        <title>Sequence diversity of the Bacillus thuringiensis and B. cereus sensu lato flagellin (H antigen) protein: comparison with H serotype diversity.</title>
        <authorList>
            <person name="Xu D."/>
            <person name="Cote J.C."/>
        </authorList>
    </citation>
    <scope>NUCLEOTIDE SEQUENCE</scope>
    <source>
        <strain evidence="7">IEBC-T18 001</strain>
    </source>
</reference>
<dbReference type="Gene3D" id="3.30.70.2120">
    <property type="match status" value="1"/>
</dbReference>
<evidence type="ECO:0000259" key="5">
    <source>
        <dbReference type="Pfam" id="PF00669"/>
    </source>
</evidence>
<dbReference type="Gene3D" id="6.10.10.10">
    <property type="entry name" value="Flagellar export chaperone, C-terminal domain"/>
    <property type="match status" value="1"/>
</dbReference>
<feature type="domain" description="Flagellin C-terminal" evidence="6">
    <location>
        <begin position="313"/>
        <end position="398"/>
    </location>
</feature>
<evidence type="ECO:0000256" key="1">
    <source>
        <dbReference type="ARBA" id="ARBA00005709"/>
    </source>
</evidence>
<dbReference type="GO" id="GO:0005198">
    <property type="term" value="F:structural molecule activity"/>
    <property type="evidence" value="ECO:0007669"/>
    <property type="project" value="UniProtKB-UniRule"/>
</dbReference>
<dbReference type="SUPFAM" id="SSF64518">
    <property type="entry name" value="Phase 1 flagellin"/>
    <property type="match status" value="1"/>
</dbReference>
<dbReference type="NCBIfam" id="NF009450">
    <property type="entry name" value="PRK12808.1"/>
    <property type="match status" value="2"/>
</dbReference>
<dbReference type="InterPro" id="IPR001492">
    <property type="entry name" value="Flagellin"/>
</dbReference>
<evidence type="ECO:0000256" key="4">
    <source>
        <dbReference type="RuleBase" id="RU362073"/>
    </source>
</evidence>
<accession>Q2EI54</accession>
<organism evidence="7">
    <name type="scientific">Bacillus thuringiensis serovar kumamotoensis</name>
    <dbReference type="NCBI Taxonomy" id="132267"/>
    <lineage>
        <taxon>Bacteria</taxon>
        <taxon>Bacillati</taxon>
        <taxon>Bacillota</taxon>
        <taxon>Bacilli</taxon>
        <taxon>Bacillales</taxon>
        <taxon>Bacillaceae</taxon>
        <taxon>Bacillus</taxon>
        <taxon>Bacillus cereus group</taxon>
    </lineage>
</organism>
<dbReference type="PRINTS" id="PR00207">
    <property type="entry name" value="FLAGELLIN"/>
</dbReference>
<dbReference type="PANTHER" id="PTHR42792">
    <property type="entry name" value="FLAGELLIN"/>
    <property type="match status" value="1"/>
</dbReference>
<keyword evidence="7" id="KW-0966">Cell projection</keyword>
<comment type="function">
    <text evidence="4">Flagellin is the subunit protein which polymerizes to form the filaments of bacterial flagella.</text>
</comment>
<dbReference type="GO" id="GO:0009288">
    <property type="term" value="C:bacterial-type flagellum"/>
    <property type="evidence" value="ECO:0007669"/>
    <property type="project" value="UniProtKB-SubCell"/>
</dbReference>
<keyword evidence="7" id="KW-0969">Cilium</keyword>